<dbReference type="GO" id="GO:0006760">
    <property type="term" value="P:folic acid-containing compound metabolic process"/>
    <property type="evidence" value="ECO:0007669"/>
    <property type="project" value="InterPro"/>
</dbReference>
<evidence type="ECO:0000256" key="3">
    <source>
        <dbReference type="ARBA" id="ARBA00043806"/>
    </source>
</evidence>
<evidence type="ECO:0000256" key="2">
    <source>
        <dbReference type="ARBA" id="ARBA00023235"/>
    </source>
</evidence>
<dbReference type="SUPFAM" id="SSF55620">
    <property type="entry name" value="Tetrahydrobiopterin biosynthesis enzymes-like"/>
    <property type="match status" value="1"/>
</dbReference>
<evidence type="ECO:0000256" key="6">
    <source>
        <dbReference type="ARBA" id="ARBA00044306"/>
    </source>
</evidence>
<evidence type="ECO:0000259" key="7">
    <source>
        <dbReference type="SMART" id="SM00905"/>
    </source>
</evidence>
<dbReference type="InterPro" id="IPR006157">
    <property type="entry name" value="FolB_dom"/>
</dbReference>
<dbReference type="GO" id="GO:0008719">
    <property type="term" value="F:dihydroneopterin triphosphate 2'-epimerase activity"/>
    <property type="evidence" value="ECO:0007669"/>
    <property type="project" value="UniProtKB-EC"/>
</dbReference>
<dbReference type="EC" id="5.1.99.7" evidence="4"/>
<dbReference type="InterPro" id="IPR006156">
    <property type="entry name" value="Dihydroneopterin_aldolase"/>
</dbReference>
<evidence type="ECO:0000313" key="8">
    <source>
        <dbReference type="EMBL" id="WLD59256.1"/>
    </source>
</evidence>
<sequence length="123" mass="14088">MIQQADNQAKIQIKNLRLRTYVGIKEEEIKNKQDVVLNLVILFDGTGAWNAEEIEKTLNYRTICKEVINFVEGTRFALLEKMTRDVLDLVMSHPEVQYASVEIDKVAALRFADSVSMTLQATR</sequence>
<dbReference type="PANTHER" id="PTHR42844:SF10">
    <property type="entry name" value="DIHYDRONEOPTERIN TRIPHOSPHATE 2'-EPIMERASE"/>
    <property type="match status" value="1"/>
</dbReference>
<dbReference type="NCBIfam" id="TIGR00526">
    <property type="entry name" value="folB_dom"/>
    <property type="match status" value="1"/>
</dbReference>
<reference evidence="8" key="1">
    <citation type="submission" date="2022-07" db="EMBL/GenBank/DDBJ databases">
        <title>Complete genome sequence of Salinispirillum sp. LH10-3-1 capable of multiple carbohydrate inversion isolated from a soda lake.</title>
        <authorList>
            <person name="Liu J."/>
            <person name="Zhai Y."/>
            <person name="Zhang H."/>
            <person name="Yang H."/>
            <person name="Qu J."/>
            <person name="Li J."/>
        </authorList>
    </citation>
    <scope>NUCLEOTIDE SEQUENCE</scope>
    <source>
        <strain evidence="8">LH 10-3-1</strain>
    </source>
</reference>
<dbReference type="GO" id="GO:0005829">
    <property type="term" value="C:cytosol"/>
    <property type="evidence" value="ECO:0007669"/>
    <property type="project" value="TreeGrafter"/>
</dbReference>
<dbReference type="NCBIfam" id="NF008418">
    <property type="entry name" value="PRK11245.1"/>
    <property type="match status" value="1"/>
</dbReference>
<name>A0AB38YIY3_9GAMM</name>
<proteinExistence type="inferred from homology"/>
<dbReference type="GO" id="GO:0004150">
    <property type="term" value="F:dihydroneopterin aldolase activity"/>
    <property type="evidence" value="ECO:0007669"/>
    <property type="project" value="InterPro"/>
</dbReference>
<dbReference type="AlphaFoldDB" id="A0AB38YIY3"/>
<evidence type="ECO:0000256" key="4">
    <source>
        <dbReference type="ARBA" id="ARBA00044039"/>
    </source>
</evidence>
<dbReference type="RefSeq" id="WP_304996547.1">
    <property type="nucleotide sequence ID" value="NZ_CP101717.1"/>
</dbReference>
<dbReference type="SMART" id="SM00905">
    <property type="entry name" value="FolB"/>
    <property type="match status" value="1"/>
</dbReference>
<comment type="similarity">
    <text evidence="1">Belongs to the DHNA family.</text>
</comment>
<gene>
    <name evidence="8" type="primary">folX</name>
    <name evidence="8" type="ORF">NFC81_05615</name>
</gene>
<feature type="domain" description="Dihydroneopterin aldolase/epimerase" evidence="7">
    <location>
        <begin position="11"/>
        <end position="121"/>
    </location>
</feature>
<dbReference type="PANTHER" id="PTHR42844">
    <property type="entry name" value="DIHYDRONEOPTERIN ALDOLASE 1-RELATED"/>
    <property type="match status" value="1"/>
</dbReference>
<dbReference type="Pfam" id="PF02152">
    <property type="entry name" value="FolB"/>
    <property type="match status" value="1"/>
</dbReference>
<accession>A0AB38YIY3</accession>
<evidence type="ECO:0000256" key="5">
    <source>
        <dbReference type="ARBA" id="ARBA00044197"/>
    </source>
</evidence>
<protein>
    <recommendedName>
        <fullName evidence="5">Dihydroneopterin triphosphate 2'-epimerase</fullName>
        <ecNumber evidence="4">5.1.99.7</ecNumber>
    </recommendedName>
    <alternativeName>
        <fullName evidence="6">D-erythro-7,8-dihydroneopterin triphosphate epimerase</fullName>
    </alternativeName>
</protein>
<dbReference type="EMBL" id="CP101717">
    <property type="protein sequence ID" value="WLD59256.1"/>
    <property type="molecule type" value="Genomic_DNA"/>
</dbReference>
<comment type="catalytic activity">
    <reaction evidence="3">
        <text>7,8-dihydroneopterin 3'-triphosphate = 7,8-dihydromonapterin 3'-triphosphate</text>
        <dbReference type="Rhea" id="RHEA:28346"/>
        <dbReference type="ChEBI" id="CHEBI:58462"/>
        <dbReference type="ChEBI" id="CHEBI:61186"/>
        <dbReference type="EC" id="5.1.99.7"/>
    </reaction>
</comment>
<keyword evidence="2 8" id="KW-0413">Isomerase</keyword>
<dbReference type="Gene3D" id="3.30.1130.10">
    <property type="match status" value="1"/>
</dbReference>
<organism evidence="8">
    <name type="scientific">Salinispirillum sp. LH 10-3-1</name>
    <dbReference type="NCBI Taxonomy" id="2952525"/>
    <lineage>
        <taxon>Bacteria</taxon>
        <taxon>Pseudomonadati</taxon>
        <taxon>Pseudomonadota</taxon>
        <taxon>Gammaproteobacteria</taxon>
        <taxon>Oceanospirillales</taxon>
        <taxon>Saccharospirillaceae</taxon>
        <taxon>Salinispirillum</taxon>
    </lineage>
</organism>
<dbReference type="InterPro" id="IPR043133">
    <property type="entry name" value="GTP-CH-I_C/QueF"/>
</dbReference>
<evidence type="ECO:0000256" key="1">
    <source>
        <dbReference type="ARBA" id="ARBA00005708"/>
    </source>
</evidence>